<protein>
    <submittedName>
        <fullName evidence="1">Uncharacterized protein</fullName>
    </submittedName>
</protein>
<keyword evidence="2" id="KW-1185">Reference proteome</keyword>
<comment type="caution">
    <text evidence="1">The sequence shown here is derived from an EMBL/GenBank/DDBJ whole genome shotgun (WGS) entry which is preliminary data.</text>
</comment>
<evidence type="ECO:0000313" key="2">
    <source>
        <dbReference type="Proteomes" id="UP000821865"/>
    </source>
</evidence>
<dbReference type="EMBL" id="CM023472">
    <property type="protein sequence ID" value="KAH7958800.1"/>
    <property type="molecule type" value="Genomic_DNA"/>
</dbReference>
<reference evidence="1" key="1">
    <citation type="submission" date="2020-05" db="EMBL/GenBank/DDBJ databases">
        <title>Large-scale comparative analyses of tick genomes elucidate their genetic diversity and vector capacities.</title>
        <authorList>
            <person name="Jia N."/>
            <person name="Wang J."/>
            <person name="Shi W."/>
            <person name="Du L."/>
            <person name="Sun Y."/>
            <person name="Zhan W."/>
            <person name="Jiang J."/>
            <person name="Wang Q."/>
            <person name="Zhang B."/>
            <person name="Ji P."/>
            <person name="Sakyi L.B."/>
            <person name="Cui X."/>
            <person name="Yuan T."/>
            <person name="Jiang B."/>
            <person name="Yang W."/>
            <person name="Lam T.T.-Y."/>
            <person name="Chang Q."/>
            <person name="Ding S."/>
            <person name="Wang X."/>
            <person name="Zhu J."/>
            <person name="Ruan X."/>
            <person name="Zhao L."/>
            <person name="Wei J."/>
            <person name="Que T."/>
            <person name="Du C."/>
            <person name="Cheng J."/>
            <person name="Dai P."/>
            <person name="Han X."/>
            <person name="Huang E."/>
            <person name="Gao Y."/>
            <person name="Liu J."/>
            <person name="Shao H."/>
            <person name="Ye R."/>
            <person name="Li L."/>
            <person name="Wei W."/>
            <person name="Wang X."/>
            <person name="Wang C."/>
            <person name="Yang T."/>
            <person name="Huo Q."/>
            <person name="Li W."/>
            <person name="Guo W."/>
            <person name="Chen H."/>
            <person name="Zhou L."/>
            <person name="Ni X."/>
            <person name="Tian J."/>
            <person name="Zhou Y."/>
            <person name="Sheng Y."/>
            <person name="Liu T."/>
            <person name="Pan Y."/>
            <person name="Xia L."/>
            <person name="Li J."/>
            <person name="Zhao F."/>
            <person name="Cao W."/>
        </authorList>
    </citation>
    <scope>NUCLEOTIDE SEQUENCE</scope>
    <source>
        <strain evidence="1">Dsil-2018</strain>
    </source>
</reference>
<dbReference type="Proteomes" id="UP000821865">
    <property type="component" value="Chromosome 3"/>
</dbReference>
<sequence>MGPAPGARERRSKWPRARRSAVSQQLSEHVAHKLPAREKFPQRLPPPPPPADQVDTALLERGKPVGQLPSPAETARPSCVLGTLAPLVEDAFPPLPPPGKPPLPHPGTEVSLPQARRETDNQLKESAVAPRKQPSDRAGTRALNGAPPPPAMRNRKRRRRGGRRQRPRRAPALLPLREPCDTVLYRPLAGMTNFLAHSQEAIAAQLSRVAGAHRVRVNFRLNIVAVDAATDAPLDPLLAVTEICGVPVRATTAPADSCTGYVFGVDRNLSDDTLLANIRCHHCGAYGHVAATCTSEQRCLRCAGAHKTSGCTAKQATCLNCGGPHAATEPRCPSWQHERKVAETLASSELPISRRQATVLVRTTGQRTTQGPQQLAVSRPECNLAGASPTPRATARRGCPSRATRRRLRPDRPRRLPTHATPSSRC</sequence>
<name>A0ACB8D2Q2_DERSI</name>
<gene>
    <name evidence="1" type="ORF">HPB49_005175</name>
</gene>
<evidence type="ECO:0000313" key="1">
    <source>
        <dbReference type="EMBL" id="KAH7958800.1"/>
    </source>
</evidence>
<accession>A0ACB8D2Q2</accession>
<proteinExistence type="predicted"/>
<organism evidence="1 2">
    <name type="scientific">Dermacentor silvarum</name>
    <name type="common">Tick</name>
    <dbReference type="NCBI Taxonomy" id="543639"/>
    <lineage>
        <taxon>Eukaryota</taxon>
        <taxon>Metazoa</taxon>
        <taxon>Ecdysozoa</taxon>
        <taxon>Arthropoda</taxon>
        <taxon>Chelicerata</taxon>
        <taxon>Arachnida</taxon>
        <taxon>Acari</taxon>
        <taxon>Parasitiformes</taxon>
        <taxon>Ixodida</taxon>
        <taxon>Ixodoidea</taxon>
        <taxon>Ixodidae</taxon>
        <taxon>Rhipicephalinae</taxon>
        <taxon>Dermacentor</taxon>
    </lineage>
</organism>